<keyword evidence="1" id="KW-0175">Coiled coil</keyword>
<keyword evidence="2" id="KW-0812">Transmembrane</keyword>
<evidence type="ECO:0000313" key="4">
    <source>
        <dbReference type="Proteomes" id="UP000660262"/>
    </source>
</evidence>
<keyword evidence="4" id="KW-1185">Reference proteome</keyword>
<dbReference type="EMBL" id="BNJQ01000007">
    <property type="protein sequence ID" value="GHP04476.1"/>
    <property type="molecule type" value="Genomic_DNA"/>
</dbReference>
<evidence type="ECO:0000256" key="1">
    <source>
        <dbReference type="SAM" id="Coils"/>
    </source>
</evidence>
<keyword evidence="2" id="KW-0472">Membrane</keyword>
<evidence type="ECO:0000256" key="2">
    <source>
        <dbReference type="SAM" id="Phobius"/>
    </source>
</evidence>
<organism evidence="3 4">
    <name type="scientific">Pycnococcus provasolii</name>
    <dbReference type="NCBI Taxonomy" id="41880"/>
    <lineage>
        <taxon>Eukaryota</taxon>
        <taxon>Viridiplantae</taxon>
        <taxon>Chlorophyta</taxon>
        <taxon>Pseudoscourfieldiophyceae</taxon>
        <taxon>Pseudoscourfieldiales</taxon>
        <taxon>Pycnococcaceae</taxon>
        <taxon>Pycnococcus</taxon>
    </lineage>
</organism>
<accession>A0A830HAV0</accession>
<reference evidence="3" key="1">
    <citation type="submission" date="2020-10" db="EMBL/GenBank/DDBJ databases">
        <title>Unveiling of a novel bifunctional photoreceptor, Dualchrome1, isolated from a cosmopolitan green alga.</title>
        <authorList>
            <person name="Suzuki S."/>
            <person name="Kawachi M."/>
        </authorList>
    </citation>
    <scope>NUCLEOTIDE SEQUENCE</scope>
    <source>
        <strain evidence="3">NIES 2893</strain>
    </source>
</reference>
<dbReference type="Proteomes" id="UP000660262">
    <property type="component" value="Unassembled WGS sequence"/>
</dbReference>
<sequence length="275" mass="29866">MASSSMPSEDDLRSPLVSAAREAAVREYNLRVRLEADLSRVTAERDELANALASTEAKAVQMKIRVDGEGSESHSQEVVHVVPELSPASRESLATRVADAEAAEAATREELHAATLKVAELEERLASAEHAEADVRMYLTRVSNNASNFFIQILGHRPLKVVVVLMLLDVALRVVALVAVVVVIITVETRWEVKAIHGGGCHVKVYCSVPFSKSTMLRSQIVRGAFDESRAGHVLMLKMARESISQMQVQERAPLVCGEGYRHRHVRGKGGGGGG</sequence>
<evidence type="ECO:0000313" key="3">
    <source>
        <dbReference type="EMBL" id="GHP04476.1"/>
    </source>
</evidence>
<feature type="transmembrane region" description="Helical" evidence="2">
    <location>
        <begin position="161"/>
        <end position="187"/>
    </location>
</feature>
<protein>
    <submittedName>
        <fullName evidence="3">Uncharacterized protein</fullName>
    </submittedName>
</protein>
<feature type="coiled-coil region" evidence="1">
    <location>
        <begin position="104"/>
        <end position="131"/>
    </location>
</feature>
<feature type="coiled-coil region" evidence="1">
    <location>
        <begin position="31"/>
        <end position="65"/>
    </location>
</feature>
<gene>
    <name evidence="3" type="ORF">PPROV_000323000</name>
</gene>
<dbReference type="AlphaFoldDB" id="A0A830HAV0"/>
<name>A0A830HAV0_9CHLO</name>
<comment type="caution">
    <text evidence="3">The sequence shown here is derived from an EMBL/GenBank/DDBJ whole genome shotgun (WGS) entry which is preliminary data.</text>
</comment>
<keyword evidence="2" id="KW-1133">Transmembrane helix</keyword>
<proteinExistence type="predicted"/>